<dbReference type="GO" id="GO:0004497">
    <property type="term" value="F:monooxygenase activity"/>
    <property type="evidence" value="ECO:0007669"/>
    <property type="project" value="UniProtKB-KW"/>
</dbReference>
<dbReference type="InterPro" id="IPR050493">
    <property type="entry name" value="FAD-dep_Monooxygenase_BioMet"/>
</dbReference>
<reference evidence="7 8" key="1">
    <citation type="submission" date="2023-08" db="EMBL/GenBank/DDBJ databases">
        <title>Black Yeasts Isolated from many extreme environments.</title>
        <authorList>
            <person name="Coleine C."/>
            <person name="Stajich J.E."/>
            <person name="Selbmann L."/>
        </authorList>
    </citation>
    <scope>NUCLEOTIDE SEQUENCE [LARGE SCALE GENOMIC DNA]</scope>
    <source>
        <strain evidence="7 8">CCFEE 5792</strain>
    </source>
</reference>
<keyword evidence="3" id="KW-0274">FAD</keyword>
<dbReference type="Pfam" id="PF01494">
    <property type="entry name" value="FAD_binding_3"/>
    <property type="match status" value="1"/>
</dbReference>
<evidence type="ECO:0000256" key="3">
    <source>
        <dbReference type="ARBA" id="ARBA00022827"/>
    </source>
</evidence>
<keyword evidence="8" id="KW-1185">Reference proteome</keyword>
<dbReference type="PRINTS" id="PR00420">
    <property type="entry name" value="RNGMNOXGNASE"/>
</dbReference>
<dbReference type="Proteomes" id="UP001358417">
    <property type="component" value="Unassembled WGS sequence"/>
</dbReference>
<gene>
    <name evidence="7" type="ORF">LTR84_003749</name>
</gene>
<feature type="domain" description="FAD-binding" evidence="6">
    <location>
        <begin position="49"/>
        <end position="404"/>
    </location>
</feature>
<comment type="caution">
    <text evidence="7">The sequence shown here is derived from an EMBL/GenBank/DDBJ whole genome shotgun (WGS) entry which is preliminary data.</text>
</comment>
<protein>
    <recommendedName>
        <fullName evidence="6">FAD-binding domain-containing protein</fullName>
    </recommendedName>
</protein>
<dbReference type="InterPro" id="IPR002938">
    <property type="entry name" value="FAD-bd"/>
</dbReference>
<accession>A0AAV9N6C6</accession>
<keyword evidence="5" id="KW-0503">Monooxygenase</keyword>
<dbReference type="SUPFAM" id="SSF51905">
    <property type="entry name" value="FAD/NAD(P)-binding domain"/>
    <property type="match status" value="1"/>
</dbReference>
<name>A0AAV9N6C6_9EURO</name>
<dbReference type="InterPro" id="IPR036188">
    <property type="entry name" value="FAD/NAD-bd_sf"/>
</dbReference>
<evidence type="ECO:0000256" key="2">
    <source>
        <dbReference type="ARBA" id="ARBA00022630"/>
    </source>
</evidence>
<dbReference type="Gene3D" id="3.50.50.60">
    <property type="entry name" value="FAD/NAD(P)-binding domain"/>
    <property type="match status" value="1"/>
</dbReference>
<organism evidence="7 8">
    <name type="scientific">Exophiala bonariae</name>
    <dbReference type="NCBI Taxonomy" id="1690606"/>
    <lineage>
        <taxon>Eukaryota</taxon>
        <taxon>Fungi</taxon>
        <taxon>Dikarya</taxon>
        <taxon>Ascomycota</taxon>
        <taxon>Pezizomycotina</taxon>
        <taxon>Eurotiomycetes</taxon>
        <taxon>Chaetothyriomycetidae</taxon>
        <taxon>Chaetothyriales</taxon>
        <taxon>Herpotrichiellaceae</taxon>
        <taxon>Exophiala</taxon>
    </lineage>
</organism>
<proteinExistence type="inferred from homology"/>
<keyword evidence="4" id="KW-0560">Oxidoreductase</keyword>
<evidence type="ECO:0000256" key="5">
    <source>
        <dbReference type="ARBA" id="ARBA00023033"/>
    </source>
</evidence>
<dbReference type="GeneID" id="89971932"/>
<evidence type="ECO:0000313" key="7">
    <source>
        <dbReference type="EMBL" id="KAK5050468.1"/>
    </source>
</evidence>
<sequence>MEDSTKPIHCPPDETVASRLLRNGRYAGEYYKPFPPNHFAPKPGQQSLDIAIIGAGIAGLNAAVALVQSGHNVELKMFERSKFAHEIGAAIHMCPNATRILSYYEFDFEAARATQLHQSSLLDAHTLEILRIARTPDTVRLYGASYSLFHRVDLHQQLQKLATEPRPNTKYVAKINLSSEILDIDLDGTVILTSGERMKKDLIVVADGVRTKFAAKVVSDQISTGVSPTEKVVYRFLIPTERLLEDPRTRSLFEGEGFQANIARLDDRRLVWYPCRQGALQNFGFFVPGKIQGYEQEVWNIPVDRETFLKDCSPLHPILQAVCSKADDIKLFQLCMRKQPIPALTKGSVVLIGDAAHPMLPHQGQGGAMAVEDGAALGVLLSDLRSKKDVPRRLQLFQELRFNRVSAVQILSSVGQDEIHKVVKAAQPFFEGPVPTTVEGLNDYNYTPNILRDALELLRQDRKDSLAKQEQKGYASSRI</sequence>
<evidence type="ECO:0000256" key="4">
    <source>
        <dbReference type="ARBA" id="ARBA00023002"/>
    </source>
</evidence>
<dbReference type="AlphaFoldDB" id="A0AAV9N6C6"/>
<comment type="similarity">
    <text evidence="1">Belongs to the paxM FAD-dependent monooxygenase family.</text>
</comment>
<keyword evidence="2" id="KW-0285">Flavoprotein</keyword>
<dbReference type="PANTHER" id="PTHR13789:SF215">
    <property type="entry name" value="FAD-BINDING DOMAIN-CONTAINING PROTEIN-RELATED"/>
    <property type="match status" value="1"/>
</dbReference>
<evidence type="ECO:0000256" key="1">
    <source>
        <dbReference type="ARBA" id="ARBA00007992"/>
    </source>
</evidence>
<evidence type="ECO:0000259" key="6">
    <source>
        <dbReference type="Pfam" id="PF01494"/>
    </source>
</evidence>
<dbReference type="GO" id="GO:0071949">
    <property type="term" value="F:FAD binding"/>
    <property type="evidence" value="ECO:0007669"/>
    <property type="project" value="InterPro"/>
</dbReference>
<dbReference type="EMBL" id="JAVRRD010000017">
    <property type="protein sequence ID" value="KAK5050468.1"/>
    <property type="molecule type" value="Genomic_DNA"/>
</dbReference>
<evidence type="ECO:0000313" key="8">
    <source>
        <dbReference type="Proteomes" id="UP001358417"/>
    </source>
</evidence>
<dbReference type="RefSeq" id="XP_064705054.1">
    <property type="nucleotide sequence ID" value="XM_064847333.1"/>
</dbReference>
<dbReference type="PANTHER" id="PTHR13789">
    <property type="entry name" value="MONOOXYGENASE"/>
    <property type="match status" value="1"/>
</dbReference>
<dbReference type="SUPFAM" id="SSF54373">
    <property type="entry name" value="FAD-linked reductases, C-terminal domain"/>
    <property type="match status" value="1"/>
</dbReference>